<feature type="coiled-coil region" evidence="1">
    <location>
        <begin position="68"/>
        <end position="95"/>
    </location>
</feature>
<name>A0ABP0KTV2_9DINO</name>
<evidence type="ECO:0000313" key="3">
    <source>
        <dbReference type="Proteomes" id="UP001642484"/>
    </source>
</evidence>
<keyword evidence="1" id="KW-0175">Coiled coil</keyword>
<dbReference type="Proteomes" id="UP001642484">
    <property type="component" value="Unassembled WGS sequence"/>
</dbReference>
<gene>
    <name evidence="2" type="ORF">CCMP2556_LOCUS17706</name>
</gene>
<protein>
    <submittedName>
        <fullName evidence="2">Uncharacterized protein</fullName>
    </submittedName>
</protein>
<evidence type="ECO:0000256" key="1">
    <source>
        <dbReference type="SAM" id="Coils"/>
    </source>
</evidence>
<dbReference type="EMBL" id="CAXAMN010009879">
    <property type="protein sequence ID" value="CAK9030006.1"/>
    <property type="molecule type" value="Genomic_DNA"/>
</dbReference>
<feature type="non-terminal residue" evidence="2">
    <location>
        <position position="98"/>
    </location>
</feature>
<organism evidence="2 3">
    <name type="scientific">Durusdinium trenchii</name>
    <dbReference type="NCBI Taxonomy" id="1381693"/>
    <lineage>
        <taxon>Eukaryota</taxon>
        <taxon>Sar</taxon>
        <taxon>Alveolata</taxon>
        <taxon>Dinophyceae</taxon>
        <taxon>Suessiales</taxon>
        <taxon>Symbiodiniaceae</taxon>
        <taxon>Durusdinium</taxon>
    </lineage>
</organism>
<keyword evidence="3" id="KW-1185">Reference proteome</keyword>
<accession>A0ABP0KTV2</accession>
<evidence type="ECO:0000313" key="2">
    <source>
        <dbReference type="EMBL" id="CAK9030006.1"/>
    </source>
</evidence>
<reference evidence="2 3" key="1">
    <citation type="submission" date="2024-02" db="EMBL/GenBank/DDBJ databases">
        <authorList>
            <person name="Chen Y."/>
            <person name="Shah S."/>
            <person name="Dougan E. K."/>
            <person name="Thang M."/>
            <person name="Chan C."/>
        </authorList>
    </citation>
    <scope>NUCLEOTIDE SEQUENCE [LARGE SCALE GENOMIC DNA]</scope>
</reference>
<sequence length="98" mass="10924">MPSTFVGGKESLPDLTAASSSTNVMALAQATVQKLRMELSVRKLRSGNDCNVEKLEKAEVFDELQPLVEELQWSLEAQEQKLEELLTTERSERRAATS</sequence>
<proteinExistence type="predicted"/>
<comment type="caution">
    <text evidence="2">The sequence shown here is derived from an EMBL/GenBank/DDBJ whole genome shotgun (WGS) entry which is preliminary data.</text>
</comment>